<dbReference type="EMBL" id="JH687869">
    <property type="protein sequence ID" value="EJD36161.1"/>
    <property type="molecule type" value="Genomic_DNA"/>
</dbReference>
<keyword evidence="2" id="KW-1185">Reference proteome</keyword>
<dbReference type="OrthoDB" id="28245at2759"/>
<gene>
    <name evidence="1" type="ORF">AURDEDRAFT_130216</name>
</gene>
<accession>J0CY71</accession>
<dbReference type="Proteomes" id="UP000006514">
    <property type="component" value="Unassembled WGS sequence"/>
</dbReference>
<organism evidence="1 2">
    <name type="scientific">Auricularia subglabra (strain TFB-10046 / SS5)</name>
    <name type="common">White-rot fungus</name>
    <name type="synonym">Auricularia delicata (strain TFB10046)</name>
    <dbReference type="NCBI Taxonomy" id="717982"/>
    <lineage>
        <taxon>Eukaryota</taxon>
        <taxon>Fungi</taxon>
        <taxon>Dikarya</taxon>
        <taxon>Basidiomycota</taxon>
        <taxon>Agaricomycotina</taxon>
        <taxon>Agaricomycetes</taxon>
        <taxon>Auriculariales</taxon>
        <taxon>Auriculariaceae</taxon>
        <taxon>Auricularia</taxon>
    </lineage>
</organism>
<proteinExistence type="predicted"/>
<dbReference type="AlphaFoldDB" id="J0CY71"/>
<name>J0CY71_AURST</name>
<reference evidence="2" key="1">
    <citation type="journal article" date="2012" name="Science">
        <title>The Paleozoic origin of enzymatic lignin decomposition reconstructed from 31 fungal genomes.</title>
        <authorList>
            <person name="Floudas D."/>
            <person name="Binder M."/>
            <person name="Riley R."/>
            <person name="Barry K."/>
            <person name="Blanchette R.A."/>
            <person name="Henrissat B."/>
            <person name="Martinez A.T."/>
            <person name="Otillar R."/>
            <person name="Spatafora J.W."/>
            <person name="Yadav J.S."/>
            <person name="Aerts A."/>
            <person name="Benoit I."/>
            <person name="Boyd A."/>
            <person name="Carlson A."/>
            <person name="Copeland A."/>
            <person name="Coutinho P.M."/>
            <person name="de Vries R.P."/>
            <person name="Ferreira P."/>
            <person name="Findley K."/>
            <person name="Foster B."/>
            <person name="Gaskell J."/>
            <person name="Glotzer D."/>
            <person name="Gorecki P."/>
            <person name="Heitman J."/>
            <person name="Hesse C."/>
            <person name="Hori C."/>
            <person name="Igarashi K."/>
            <person name="Jurgens J.A."/>
            <person name="Kallen N."/>
            <person name="Kersten P."/>
            <person name="Kohler A."/>
            <person name="Kuees U."/>
            <person name="Kumar T.K.A."/>
            <person name="Kuo A."/>
            <person name="LaButti K."/>
            <person name="Larrondo L.F."/>
            <person name="Lindquist E."/>
            <person name="Ling A."/>
            <person name="Lombard V."/>
            <person name="Lucas S."/>
            <person name="Lundell T."/>
            <person name="Martin R."/>
            <person name="McLaughlin D.J."/>
            <person name="Morgenstern I."/>
            <person name="Morin E."/>
            <person name="Murat C."/>
            <person name="Nagy L.G."/>
            <person name="Nolan M."/>
            <person name="Ohm R.A."/>
            <person name="Patyshakuliyeva A."/>
            <person name="Rokas A."/>
            <person name="Ruiz-Duenas F.J."/>
            <person name="Sabat G."/>
            <person name="Salamov A."/>
            <person name="Samejima M."/>
            <person name="Schmutz J."/>
            <person name="Slot J.C."/>
            <person name="St John F."/>
            <person name="Stenlid J."/>
            <person name="Sun H."/>
            <person name="Sun S."/>
            <person name="Syed K."/>
            <person name="Tsang A."/>
            <person name="Wiebenga A."/>
            <person name="Young D."/>
            <person name="Pisabarro A."/>
            <person name="Eastwood D.C."/>
            <person name="Martin F."/>
            <person name="Cullen D."/>
            <person name="Grigoriev I.V."/>
            <person name="Hibbett D.S."/>
        </authorList>
    </citation>
    <scope>NUCLEOTIDE SEQUENCE [LARGE SCALE GENOMIC DNA]</scope>
    <source>
        <strain evidence="2">TFB10046</strain>
    </source>
</reference>
<evidence type="ECO:0000313" key="1">
    <source>
        <dbReference type="EMBL" id="EJD36161.1"/>
    </source>
</evidence>
<dbReference type="KEGG" id="adl:AURDEDRAFT_130216"/>
<dbReference type="InParanoid" id="J0CY71"/>
<evidence type="ECO:0000313" key="2">
    <source>
        <dbReference type="Proteomes" id="UP000006514"/>
    </source>
</evidence>
<sequence>MCGARIALPIRASNLPNGKMYYTDDSTSERDLLMLAITALWHTDVKFLFHEMSEDSWRHGVVGAEFRRNVNVSEVNPSISNAVAAVFLLTGIVPSDSPLNVITQIWHQNGMFRPLMLNINLVLCGYADEDISRAVHGYKLQHQNWLRSLCSLVMDLMDMLDDENVTIRETAKDTLGIEMHSHLFPTLLQQMD</sequence>
<protein>
    <submittedName>
        <fullName evidence="1">Uncharacterized protein</fullName>
    </submittedName>
</protein>